<dbReference type="AlphaFoldDB" id="A0AAP0B5I6"/>
<dbReference type="Gene3D" id="3.40.50.1820">
    <property type="entry name" value="alpha/beta hydrolase"/>
    <property type="match status" value="1"/>
</dbReference>
<dbReference type="GO" id="GO:0005773">
    <property type="term" value="C:vacuole"/>
    <property type="evidence" value="ECO:0007669"/>
    <property type="project" value="TreeGrafter"/>
</dbReference>
<dbReference type="PANTHER" id="PTHR11802:SF132">
    <property type="entry name" value="SERINE CARBOXYPEPTIDASE-LIKE 36-RELATED"/>
    <property type="match status" value="1"/>
</dbReference>
<keyword evidence="2 4" id="KW-0732">Signal</keyword>
<dbReference type="SUPFAM" id="SSF53474">
    <property type="entry name" value="alpha/beta-Hydrolases"/>
    <property type="match status" value="1"/>
</dbReference>
<dbReference type="Pfam" id="PF00450">
    <property type="entry name" value="Peptidase_S10"/>
    <property type="match status" value="1"/>
</dbReference>
<keyword evidence="6" id="KW-1185">Reference proteome</keyword>
<dbReference type="Gene3D" id="6.10.250.940">
    <property type="match status" value="1"/>
</dbReference>
<dbReference type="FunFam" id="3.40.50.1820:FF:000211">
    <property type="entry name" value="Carboxypeptidase"/>
    <property type="match status" value="1"/>
</dbReference>
<evidence type="ECO:0000256" key="2">
    <source>
        <dbReference type="ARBA" id="ARBA00022729"/>
    </source>
</evidence>
<dbReference type="GO" id="GO:0004185">
    <property type="term" value="F:serine-type carboxypeptidase activity"/>
    <property type="evidence" value="ECO:0007669"/>
    <property type="project" value="InterPro"/>
</dbReference>
<keyword evidence="5" id="KW-0121">Carboxypeptidase</keyword>
<dbReference type="InterPro" id="IPR001563">
    <property type="entry name" value="Peptidase_S10"/>
</dbReference>
<keyword evidence="3" id="KW-0325">Glycoprotein</keyword>
<organism evidence="5 6">
    <name type="scientific">Platanthera zijinensis</name>
    <dbReference type="NCBI Taxonomy" id="2320716"/>
    <lineage>
        <taxon>Eukaryota</taxon>
        <taxon>Viridiplantae</taxon>
        <taxon>Streptophyta</taxon>
        <taxon>Embryophyta</taxon>
        <taxon>Tracheophyta</taxon>
        <taxon>Spermatophyta</taxon>
        <taxon>Magnoliopsida</taxon>
        <taxon>Liliopsida</taxon>
        <taxon>Asparagales</taxon>
        <taxon>Orchidaceae</taxon>
        <taxon>Orchidoideae</taxon>
        <taxon>Orchideae</taxon>
        <taxon>Orchidinae</taxon>
        <taxon>Platanthera</taxon>
    </lineage>
</organism>
<accession>A0AAP0B5I6</accession>
<dbReference type="EMBL" id="JBBWWQ010000016">
    <property type="protein sequence ID" value="KAK8926544.1"/>
    <property type="molecule type" value="Genomic_DNA"/>
</dbReference>
<gene>
    <name evidence="5" type="primary">SCPL29</name>
    <name evidence="5" type="ORF">KSP39_PZI018493</name>
</gene>
<reference evidence="5 6" key="1">
    <citation type="journal article" date="2022" name="Nat. Plants">
        <title>Genomes of leafy and leafless Platanthera orchids illuminate the evolution of mycoheterotrophy.</title>
        <authorList>
            <person name="Li M.H."/>
            <person name="Liu K.W."/>
            <person name="Li Z."/>
            <person name="Lu H.C."/>
            <person name="Ye Q.L."/>
            <person name="Zhang D."/>
            <person name="Wang J.Y."/>
            <person name="Li Y.F."/>
            <person name="Zhong Z.M."/>
            <person name="Liu X."/>
            <person name="Yu X."/>
            <person name="Liu D.K."/>
            <person name="Tu X.D."/>
            <person name="Liu B."/>
            <person name="Hao Y."/>
            <person name="Liao X.Y."/>
            <person name="Jiang Y.T."/>
            <person name="Sun W.H."/>
            <person name="Chen J."/>
            <person name="Chen Y.Q."/>
            <person name="Ai Y."/>
            <person name="Zhai J.W."/>
            <person name="Wu S.S."/>
            <person name="Zhou Z."/>
            <person name="Hsiao Y.Y."/>
            <person name="Wu W.L."/>
            <person name="Chen Y.Y."/>
            <person name="Lin Y.F."/>
            <person name="Hsu J.L."/>
            <person name="Li C.Y."/>
            <person name="Wang Z.W."/>
            <person name="Zhao X."/>
            <person name="Zhong W.Y."/>
            <person name="Ma X.K."/>
            <person name="Ma L."/>
            <person name="Huang J."/>
            <person name="Chen G.Z."/>
            <person name="Huang M.Z."/>
            <person name="Huang L."/>
            <person name="Peng D.H."/>
            <person name="Luo Y.B."/>
            <person name="Zou S.Q."/>
            <person name="Chen S.P."/>
            <person name="Lan S."/>
            <person name="Tsai W.C."/>
            <person name="Van de Peer Y."/>
            <person name="Liu Z.J."/>
        </authorList>
    </citation>
    <scope>NUCLEOTIDE SEQUENCE [LARGE SCALE GENOMIC DNA]</scope>
    <source>
        <strain evidence="5">Lor287</strain>
    </source>
</reference>
<dbReference type="PRINTS" id="PR00724">
    <property type="entry name" value="CRBOXYPTASEC"/>
</dbReference>
<feature type="chain" id="PRO_5042962338" evidence="4">
    <location>
        <begin position="20"/>
        <end position="486"/>
    </location>
</feature>
<comment type="caution">
    <text evidence="5">The sequence shown here is derived from an EMBL/GenBank/DDBJ whole genome shotgun (WGS) entry which is preliminary data.</text>
</comment>
<evidence type="ECO:0000256" key="1">
    <source>
        <dbReference type="ARBA" id="ARBA00009431"/>
    </source>
</evidence>
<evidence type="ECO:0000313" key="5">
    <source>
        <dbReference type="EMBL" id="KAK8926544.1"/>
    </source>
</evidence>
<dbReference type="Gene3D" id="3.40.50.11320">
    <property type="match status" value="1"/>
</dbReference>
<dbReference type="GO" id="GO:0006508">
    <property type="term" value="P:proteolysis"/>
    <property type="evidence" value="ECO:0007669"/>
    <property type="project" value="InterPro"/>
</dbReference>
<evidence type="ECO:0000313" key="6">
    <source>
        <dbReference type="Proteomes" id="UP001418222"/>
    </source>
</evidence>
<dbReference type="PANTHER" id="PTHR11802">
    <property type="entry name" value="SERINE PROTEASE FAMILY S10 SERINE CARBOXYPEPTIDASE"/>
    <property type="match status" value="1"/>
</dbReference>
<name>A0AAP0B5I6_9ASPA</name>
<keyword evidence="5" id="KW-0378">Hydrolase</keyword>
<dbReference type="Proteomes" id="UP001418222">
    <property type="component" value="Unassembled WGS sequence"/>
</dbReference>
<keyword evidence="5" id="KW-0645">Protease</keyword>
<comment type="similarity">
    <text evidence="1">Belongs to the peptidase S10 family.</text>
</comment>
<evidence type="ECO:0000256" key="3">
    <source>
        <dbReference type="ARBA" id="ARBA00023180"/>
    </source>
</evidence>
<proteinExistence type="inferred from homology"/>
<dbReference type="InterPro" id="IPR029058">
    <property type="entry name" value="AB_hydrolase_fold"/>
</dbReference>
<sequence length="486" mass="52842">MKTLLSLLLLLLLSTAGSASATGRLIPDFILPKVNSGGSRYWDLDFLPDAAASSNPGSMAADEIVALPGQPKKIDGGRQYSGYVAVDEKAGRYFFYYFAEASKNASGSPIFLWINGGPGCSSVGIGAFQEHGPLLVSPGGKSVRNSHHAWIQFGNVLYVDSPVGTGFSYSNTPSDYQTYTDATVAADNLRFLVNWFARFPEFAGREIYLAGEGYAGNYIPQLAKLILNRNRSLKSPSINLKGIILQNAVLDFLEDRLGFFDNLWSHGMISLRMFSSIHKECIKNSTSRACLDSIEAGSRVVAPLYMFDLTANICNFTTAKLPIDEYYECLEKDVAAYFGSPEVQRALHVDPAKAPKKWAQCNRDVAEAYGEITTSTTGILENLLSNNVSVLIYSGDAGAVVPAMSSRLSIRKLNLTKITLWHGWYMSITEVGGFSEGYREGLSYATVRGAGHFVAKSKGPQLQALLKLYLSGGLPNSTIPALSQEF</sequence>
<evidence type="ECO:0000256" key="4">
    <source>
        <dbReference type="SAM" id="SignalP"/>
    </source>
</evidence>
<feature type="signal peptide" evidence="4">
    <location>
        <begin position="1"/>
        <end position="19"/>
    </location>
</feature>
<protein>
    <submittedName>
        <fullName evidence="5">Serine carboxypeptidase-like 29</fullName>
    </submittedName>
</protein>